<dbReference type="InterPro" id="IPR036890">
    <property type="entry name" value="HATPase_C_sf"/>
</dbReference>
<keyword evidence="6" id="KW-0067">ATP-binding</keyword>
<comment type="caution">
    <text evidence="6">The sequence shown here is derived from an EMBL/GenBank/DDBJ whole genome shotgun (WGS) entry which is preliminary data.</text>
</comment>
<proteinExistence type="predicted"/>
<gene>
    <name evidence="6" type="ORF">QCO44_06425</name>
</gene>
<keyword evidence="4" id="KW-0175">Coiled coil</keyword>
<feature type="transmembrane region" description="Helical" evidence="5">
    <location>
        <begin position="123"/>
        <end position="143"/>
    </location>
</feature>
<organism evidence="6 7">
    <name type="scientific">Selenomonas sputigena</name>
    <dbReference type="NCBI Taxonomy" id="69823"/>
    <lineage>
        <taxon>Bacteria</taxon>
        <taxon>Bacillati</taxon>
        <taxon>Bacillota</taxon>
        <taxon>Negativicutes</taxon>
        <taxon>Selenomonadales</taxon>
        <taxon>Selenomonadaceae</taxon>
        <taxon>Selenomonas</taxon>
    </lineage>
</organism>
<dbReference type="EMBL" id="JARVLH010000003">
    <property type="protein sequence ID" value="MEX5285276.1"/>
    <property type="molecule type" value="Genomic_DNA"/>
</dbReference>
<name>A0ABV3X500_9FIRM</name>
<keyword evidence="6" id="KW-0547">Nucleotide-binding</keyword>
<dbReference type="RefSeq" id="WP_368847002.1">
    <property type="nucleotide sequence ID" value="NZ_CP194411.1"/>
</dbReference>
<accession>A0ABV3X500</accession>
<dbReference type="InterPro" id="IPR050482">
    <property type="entry name" value="Sensor_HK_TwoCompSys"/>
</dbReference>
<evidence type="ECO:0000313" key="6">
    <source>
        <dbReference type="EMBL" id="MEX5285276.1"/>
    </source>
</evidence>
<keyword evidence="7" id="KW-1185">Reference proteome</keyword>
<keyword evidence="5" id="KW-0812">Transmembrane</keyword>
<dbReference type="Gene3D" id="3.30.565.10">
    <property type="entry name" value="Histidine kinase-like ATPase, C-terminal domain"/>
    <property type="match status" value="1"/>
</dbReference>
<evidence type="ECO:0000313" key="7">
    <source>
        <dbReference type="Proteomes" id="UP001559623"/>
    </source>
</evidence>
<keyword evidence="3" id="KW-0902">Two-component regulatory system</keyword>
<evidence type="ECO:0000256" key="2">
    <source>
        <dbReference type="ARBA" id="ARBA00022777"/>
    </source>
</evidence>
<dbReference type="SUPFAM" id="SSF55874">
    <property type="entry name" value="ATPase domain of HSP90 chaperone/DNA topoisomerase II/histidine kinase"/>
    <property type="match status" value="1"/>
</dbReference>
<feature type="transmembrane region" description="Helical" evidence="5">
    <location>
        <begin position="12"/>
        <end position="33"/>
    </location>
</feature>
<keyword evidence="2" id="KW-0418">Kinase</keyword>
<evidence type="ECO:0000256" key="1">
    <source>
        <dbReference type="ARBA" id="ARBA00022679"/>
    </source>
</evidence>
<protein>
    <submittedName>
        <fullName evidence="6">ATP-binding protein</fullName>
    </submittedName>
</protein>
<sequence length="469" mass="52222">MEALTSYGYWANLFFILLACFTLIGESFALFWGPFLQGRQGGRRTLPELAALAVLLSVALLFGGFWNSLRLGFAHSTWLETERFFIGSFALLAGAFSWQSSVLLSLPLAAAGLLILPLADSALPWSAFLATLLLALRLIFLAFRERTLLHYEVTAASIREGLDLLPEGVLFARRQGAVVLVNIAMLRFMERLFQQQFRSFNAFWEALQEFDHPSLAEKKVQKDAFLFRFSSGDSWLVQRMQLTEGLEGWQMTASCVTELDAVTQELEAKNALLETRADEQKKLLKTLEKTERHRALLEITTRVHDILGQRISMLQQLLASPAPKDILDTIVHIDALLEAVPLGQEPPPETLLADMLDTYRSLGVKLSLSGSLPRNMRRAQAFAAIIREALSNAVCHGRANEIFIEISERCLRVRDNGLGCPHGLSPGGGLKGMMQHLDEIGGQLAVTTEPYFEIAAKVGEKKHDKNPSR</sequence>
<feature type="transmembrane region" description="Helical" evidence="5">
    <location>
        <begin position="45"/>
        <end position="66"/>
    </location>
</feature>
<evidence type="ECO:0000256" key="5">
    <source>
        <dbReference type="SAM" id="Phobius"/>
    </source>
</evidence>
<dbReference type="PANTHER" id="PTHR24421">
    <property type="entry name" value="NITRATE/NITRITE SENSOR PROTEIN NARX-RELATED"/>
    <property type="match status" value="1"/>
</dbReference>
<keyword evidence="5" id="KW-0472">Membrane</keyword>
<feature type="transmembrane region" description="Helical" evidence="5">
    <location>
        <begin position="86"/>
        <end position="116"/>
    </location>
</feature>
<dbReference type="GO" id="GO:0005524">
    <property type="term" value="F:ATP binding"/>
    <property type="evidence" value="ECO:0007669"/>
    <property type="project" value="UniProtKB-KW"/>
</dbReference>
<keyword evidence="1" id="KW-0808">Transferase</keyword>
<reference evidence="6 7" key="1">
    <citation type="submission" date="2023-04" db="EMBL/GenBank/DDBJ databases">
        <title>Genome Sequence of Selenomonas sputigena ATCC 33150.</title>
        <authorList>
            <person name="Miller D.P."/>
            <person name="Anvari S."/>
            <person name="Polson S.W."/>
            <person name="Macdonald M."/>
            <person name="Mcdowell J.V."/>
        </authorList>
    </citation>
    <scope>NUCLEOTIDE SEQUENCE [LARGE SCALE GENOMIC DNA]</scope>
    <source>
        <strain evidence="6 7">ATCC 33150</strain>
    </source>
</reference>
<keyword evidence="5" id="KW-1133">Transmembrane helix</keyword>
<evidence type="ECO:0000256" key="4">
    <source>
        <dbReference type="SAM" id="Coils"/>
    </source>
</evidence>
<feature type="coiled-coil region" evidence="4">
    <location>
        <begin position="263"/>
        <end position="290"/>
    </location>
</feature>
<dbReference type="Proteomes" id="UP001559623">
    <property type="component" value="Unassembled WGS sequence"/>
</dbReference>
<evidence type="ECO:0000256" key="3">
    <source>
        <dbReference type="ARBA" id="ARBA00023012"/>
    </source>
</evidence>